<dbReference type="InterPro" id="IPR001309">
    <property type="entry name" value="Pept_C14_p20"/>
</dbReference>
<feature type="domain" description="Caspase family p20" evidence="6">
    <location>
        <begin position="129"/>
        <end position="255"/>
    </location>
</feature>
<evidence type="ECO:0000256" key="3">
    <source>
        <dbReference type="ARBA" id="ARBA00022703"/>
    </source>
</evidence>
<dbReference type="InterPro" id="IPR002398">
    <property type="entry name" value="Pept_C14"/>
</dbReference>
<comment type="similarity">
    <text evidence="1">Belongs to the peptidase C14A family.</text>
</comment>
<evidence type="ECO:0000256" key="4">
    <source>
        <dbReference type="ARBA" id="ARBA00022801"/>
    </source>
</evidence>
<evidence type="ECO:0000256" key="1">
    <source>
        <dbReference type="ARBA" id="ARBA00010134"/>
    </source>
</evidence>
<name>A0A9X0D774_9CNID</name>
<dbReference type="Pfam" id="PF00656">
    <property type="entry name" value="Peptidase_C14"/>
    <property type="match status" value="1"/>
</dbReference>
<evidence type="ECO:0000256" key="5">
    <source>
        <dbReference type="SAM" id="MobiDB-lite"/>
    </source>
</evidence>
<dbReference type="Proteomes" id="UP001163046">
    <property type="component" value="Unassembled WGS sequence"/>
</dbReference>
<protein>
    <recommendedName>
        <fullName evidence="6">Caspase family p20 domain-containing protein</fullName>
    </recommendedName>
</protein>
<dbReference type="AlphaFoldDB" id="A0A9X0D774"/>
<keyword evidence="3" id="KW-0053">Apoptosis</keyword>
<dbReference type="InterPro" id="IPR033139">
    <property type="entry name" value="Caspase_cys_AS"/>
</dbReference>
<accession>A0A9X0D774</accession>
<dbReference type="PANTHER" id="PTHR47901">
    <property type="entry name" value="CASPASE RECRUITMENT DOMAIN-CONTAINING PROTEIN 18"/>
    <property type="match status" value="1"/>
</dbReference>
<sequence length="284" mass="32192">MEEDLCRSLSRKICLGYARDQILRAQQLLRFGLCECPELGGQDCRCISEDVKVAVRKLVLDTSLTHHAHSSTQTNGLRSRDHGSLFQRSDSSTADFRDAPPVCNNGKPNVFSVAKNQYAETDQAYDGIRNPYVLIINNVNFHKDPRPRNGASHDRDNVRRFLDEAGFRSVMEHFDLRKNEMMDILELTRQNGALVEHDSFICIIMSHGNEEGILGVDSQAIPVDDITAKFQGGNKCPQLVTKPKLFFLQACRGDVDDKGIMYPWPEDHNLLKFMQIPITLRKCL</sequence>
<proteinExistence type="inferred from homology"/>
<dbReference type="SMART" id="SM00115">
    <property type="entry name" value="CASc"/>
    <property type="match status" value="1"/>
</dbReference>
<dbReference type="GO" id="GO:0006915">
    <property type="term" value="P:apoptotic process"/>
    <property type="evidence" value="ECO:0007669"/>
    <property type="project" value="UniProtKB-KW"/>
</dbReference>
<comment type="caution">
    <text evidence="7">The sequence shown here is derived from an EMBL/GenBank/DDBJ whole genome shotgun (WGS) entry which is preliminary data.</text>
</comment>
<keyword evidence="4" id="KW-0378">Hydrolase</keyword>
<evidence type="ECO:0000259" key="6">
    <source>
        <dbReference type="PROSITE" id="PS50208"/>
    </source>
</evidence>
<keyword evidence="2" id="KW-0645">Protease</keyword>
<dbReference type="EMBL" id="MU825874">
    <property type="protein sequence ID" value="KAJ7387434.1"/>
    <property type="molecule type" value="Genomic_DNA"/>
</dbReference>
<dbReference type="PROSITE" id="PS01122">
    <property type="entry name" value="CASPASE_CYS"/>
    <property type="match status" value="1"/>
</dbReference>
<dbReference type="OrthoDB" id="6116485at2759"/>
<dbReference type="PRINTS" id="PR00376">
    <property type="entry name" value="IL1BCENZYME"/>
</dbReference>
<dbReference type="PANTHER" id="PTHR47901:SF8">
    <property type="entry name" value="CASPASE-3"/>
    <property type="match status" value="1"/>
</dbReference>
<dbReference type="InterPro" id="IPR015917">
    <property type="entry name" value="Pept_C14A"/>
</dbReference>
<dbReference type="InterPro" id="IPR029030">
    <property type="entry name" value="Caspase-like_dom_sf"/>
</dbReference>
<gene>
    <name evidence="7" type="ORF">OS493_004431</name>
</gene>
<keyword evidence="8" id="KW-1185">Reference proteome</keyword>
<dbReference type="GO" id="GO:0006508">
    <property type="term" value="P:proteolysis"/>
    <property type="evidence" value="ECO:0007669"/>
    <property type="project" value="UniProtKB-KW"/>
</dbReference>
<evidence type="ECO:0000256" key="2">
    <source>
        <dbReference type="ARBA" id="ARBA00022670"/>
    </source>
</evidence>
<dbReference type="InterPro" id="IPR011600">
    <property type="entry name" value="Pept_C14_caspase"/>
</dbReference>
<dbReference type="SUPFAM" id="SSF52129">
    <property type="entry name" value="Caspase-like"/>
    <property type="match status" value="1"/>
</dbReference>
<dbReference type="Gene3D" id="3.40.50.1460">
    <property type="match status" value="1"/>
</dbReference>
<feature type="region of interest" description="Disordered" evidence="5">
    <location>
        <begin position="69"/>
        <end position="99"/>
    </location>
</feature>
<evidence type="ECO:0000313" key="8">
    <source>
        <dbReference type="Proteomes" id="UP001163046"/>
    </source>
</evidence>
<dbReference type="PROSITE" id="PS50208">
    <property type="entry name" value="CASPASE_P20"/>
    <property type="match status" value="1"/>
</dbReference>
<organism evidence="7 8">
    <name type="scientific">Desmophyllum pertusum</name>
    <dbReference type="NCBI Taxonomy" id="174260"/>
    <lineage>
        <taxon>Eukaryota</taxon>
        <taxon>Metazoa</taxon>
        <taxon>Cnidaria</taxon>
        <taxon>Anthozoa</taxon>
        <taxon>Hexacorallia</taxon>
        <taxon>Scleractinia</taxon>
        <taxon>Caryophylliina</taxon>
        <taxon>Caryophylliidae</taxon>
        <taxon>Desmophyllum</taxon>
    </lineage>
</organism>
<reference evidence="7" key="1">
    <citation type="submission" date="2023-01" db="EMBL/GenBank/DDBJ databases">
        <title>Genome assembly of the deep-sea coral Lophelia pertusa.</title>
        <authorList>
            <person name="Herrera S."/>
            <person name="Cordes E."/>
        </authorList>
    </citation>
    <scope>NUCLEOTIDE SEQUENCE</scope>
    <source>
        <strain evidence="7">USNM1676648</strain>
        <tissue evidence="7">Polyp</tissue>
    </source>
</reference>
<evidence type="ECO:0000313" key="7">
    <source>
        <dbReference type="EMBL" id="KAJ7387434.1"/>
    </source>
</evidence>
<dbReference type="GO" id="GO:0004197">
    <property type="term" value="F:cysteine-type endopeptidase activity"/>
    <property type="evidence" value="ECO:0007669"/>
    <property type="project" value="InterPro"/>
</dbReference>